<organism evidence="2 3">
    <name type="scientific">Abrus precatorius</name>
    <name type="common">Indian licorice</name>
    <name type="synonym">Glycine abrus</name>
    <dbReference type="NCBI Taxonomy" id="3816"/>
    <lineage>
        <taxon>Eukaryota</taxon>
        <taxon>Viridiplantae</taxon>
        <taxon>Streptophyta</taxon>
        <taxon>Embryophyta</taxon>
        <taxon>Tracheophyta</taxon>
        <taxon>Spermatophyta</taxon>
        <taxon>Magnoliopsida</taxon>
        <taxon>eudicotyledons</taxon>
        <taxon>Gunneridae</taxon>
        <taxon>Pentapetalae</taxon>
        <taxon>rosids</taxon>
        <taxon>fabids</taxon>
        <taxon>Fabales</taxon>
        <taxon>Fabaceae</taxon>
        <taxon>Papilionoideae</taxon>
        <taxon>50 kb inversion clade</taxon>
        <taxon>NPAAA clade</taxon>
        <taxon>indigoferoid/millettioid clade</taxon>
        <taxon>Abreae</taxon>
        <taxon>Abrus</taxon>
    </lineage>
</organism>
<dbReference type="Proteomes" id="UP000694853">
    <property type="component" value="Unplaced"/>
</dbReference>
<dbReference type="SUPFAM" id="SSF141562">
    <property type="entry name" value="At5g01610-like"/>
    <property type="match status" value="1"/>
</dbReference>
<dbReference type="InterPro" id="IPR007493">
    <property type="entry name" value="DUF538"/>
</dbReference>
<feature type="chain" id="PRO_5034949467" evidence="1">
    <location>
        <begin position="35"/>
        <end position="170"/>
    </location>
</feature>
<proteinExistence type="predicted"/>
<evidence type="ECO:0000256" key="1">
    <source>
        <dbReference type="SAM" id="SignalP"/>
    </source>
</evidence>
<reference evidence="3" key="2">
    <citation type="submission" date="2025-08" db="UniProtKB">
        <authorList>
            <consortium name="RefSeq"/>
        </authorList>
    </citation>
    <scope>IDENTIFICATION</scope>
    <source>
        <tissue evidence="3">Young leaves</tissue>
    </source>
</reference>
<gene>
    <name evidence="3" type="primary">LOC113859988</name>
</gene>
<dbReference type="PANTHER" id="PTHR31676">
    <property type="entry name" value="T31J12.3 PROTEIN-RELATED"/>
    <property type="match status" value="1"/>
</dbReference>
<protein>
    <submittedName>
        <fullName evidence="3">Uncharacterized protein At5g01610</fullName>
    </submittedName>
</protein>
<dbReference type="AlphaFoldDB" id="A0A8B8L1B5"/>
<keyword evidence="1" id="KW-0732">Signal</keyword>
<sequence>MEGSGGALHFTGISPRALILFLCLLCSTIRIVSTGTRKDIHELLPEYGFPKGIIPNNVESYTLSSDGSFTIQLKTPCYVHFHLQLEQEVQVVYYHTQITGVLSYGSLRHVSGIQAQKLFLWLSVTGIEAHRDVLEFFVGALSQKLPATQFQDVPACSRTRSHPITLLYPF</sequence>
<dbReference type="KEGG" id="aprc:113859988"/>
<dbReference type="PANTHER" id="PTHR31676:SF96">
    <property type="entry name" value="EXPRESSED PROTEIN"/>
    <property type="match status" value="1"/>
</dbReference>
<dbReference type="GeneID" id="113859988"/>
<dbReference type="OrthoDB" id="622488at2759"/>
<keyword evidence="2" id="KW-1185">Reference proteome</keyword>
<dbReference type="Gene3D" id="2.30.240.10">
    <property type="entry name" value="At5g01610-like"/>
    <property type="match status" value="1"/>
</dbReference>
<dbReference type="InterPro" id="IPR036758">
    <property type="entry name" value="At5g01610-like"/>
</dbReference>
<reference evidence="2" key="1">
    <citation type="journal article" date="2019" name="Toxins">
        <title>Detection of Abrin-Like and Prepropulchellin-Like Toxin Genes and Transcripts Using Whole Genome Sequencing and Full-Length Transcript Sequencing of Abrus precatorius.</title>
        <authorList>
            <person name="Hovde B.T."/>
            <person name="Daligault H.E."/>
            <person name="Hanschen E.R."/>
            <person name="Kunde Y.A."/>
            <person name="Johnson M.B."/>
            <person name="Starkenburg S.R."/>
            <person name="Johnson S.L."/>
        </authorList>
    </citation>
    <scope>NUCLEOTIDE SEQUENCE [LARGE SCALE GENOMIC DNA]</scope>
</reference>
<evidence type="ECO:0000313" key="2">
    <source>
        <dbReference type="Proteomes" id="UP000694853"/>
    </source>
</evidence>
<evidence type="ECO:0000313" key="3">
    <source>
        <dbReference type="RefSeq" id="XP_027348429.1"/>
    </source>
</evidence>
<feature type="signal peptide" evidence="1">
    <location>
        <begin position="1"/>
        <end position="34"/>
    </location>
</feature>
<accession>A0A8B8L1B5</accession>
<dbReference type="RefSeq" id="XP_027348429.1">
    <property type="nucleotide sequence ID" value="XM_027492628.1"/>
</dbReference>
<name>A0A8B8L1B5_ABRPR</name>
<dbReference type="Pfam" id="PF04398">
    <property type="entry name" value="DUF538"/>
    <property type="match status" value="1"/>
</dbReference>